<dbReference type="InterPro" id="IPR021760">
    <property type="entry name" value="RepC_C"/>
</dbReference>
<reference evidence="2 3" key="1">
    <citation type="journal article" date="2015" name="Int. J. Syst. Evol. Microbiol.">
        <title>Roseomonas oryzae sp. nov., isolated from paddy rhizosphere soil.</title>
        <authorList>
            <person name="Ramaprasad E.V."/>
            <person name="Sasikala Ch."/>
            <person name="Ramana Ch.V."/>
        </authorList>
    </citation>
    <scope>NUCLEOTIDE SEQUENCE [LARGE SCALE GENOMIC DNA]</scope>
    <source>
        <strain evidence="2 3">KCTC 42542</strain>
    </source>
</reference>
<organism evidence="2 3">
    <name type="scientific">Teichococcus oryzae</name>
    <dbReference type="NCBI Taxonomy" id="1608942"/>
    <lineage>
        <taxon>Bacteria</taxon>
        <taxon>Pseudomonadati</taxon>
        <taxon>Pseudomonadota</taxon>
        <taxon>Alphaproteobacteria</taxon>
        <taxon>Acetobacterales</taxon>
        <taxon>Roseomonadaceae</taxon>
        <taxon>Roseomonas</taxon>
    </lineage>
</organism>
<dbReference type="AlphaFoldDB" id="A0A5B2T977"/>
<dbReference type="Pfam" id="PF11800">
    <property type="entry name" value="RP-C_C"/>
    <property type="match status" value="1"/>
</dbReference>
<protein>
    <recommendedName>
        <fullName evidence="1">Plasmid replication protein C C-terminal domain-containing protein</fullName>
    </recommendedName>
</protein>
<keyword evidence="3" id="KW-1185">Reference proteome</keyword>
<evidence type="ECO:0000259" key="1">
    <source>
        <dbReference type="Pfam" id="PF11800"/>
    </source>
</evidence>
<gene>
    <name evidence="2" type="ORF">F0Q34_21455</name>
</gene>
<name>A0A5B2T977_9PROT</name>
<dbReference type="OrthoDB" id="7488837at2"/>
<feature type="domain" description="Plasmid replication protein C C-terminal" evidence="1">
    <location>
        <begin position="165"/>
        <end position="263"/>
    </location>
</feature>
<dbReference type="EMBL" id="VUKA01000058">
    <property type="protein sequence ID" value="KAA2211182.1"/>
    <property type="molecule type" value="Genomic_DNA"/>
</dbReference>
<dbReference type="RefSeq" id="WP_149814409.1">
    <property type="nucleotide sequence ID" value="NZ_VUKA01000058.1"/>
</dbReference>
<accession>A0A5B2T977</accession>
<proteinExistence type="predicted"/>
<dbReference type="Proteomes" id="UP000322110">
    <property type="component" value="Unassembled WGS sequence"/>
</dbReference>
<sequence length="280" mass="29861">MSINSKEDQAAHRQEVRMWRRECSAWSRKMLSLADHGLAEKLGQLDWPSLAAETQRLAAMAQAGRDPLELAAITARLRRLYGEAAQQLQAVPPAAESVESAPQDALQDTPITPTDQLLIAKAIAAAGGDAAPGGGRSRVAGHVAVQEPSGSCGGLLKGFPMSPALLLHLVPAYRKWVGSAAPSWSEIQRACDVVRGHLGIPSQVYGQARAMFGTDGAAVVIGTIAVKHAMLRVGNPAGYLRRMVERHRSGELNLDRTLHGLAAAARSRQRSVGSLRQSPR</sequence>
<evidence type="ECO:0000313" key="2">
    <source>
        <dbReference type="EMBL" id="KAA2211182.1"/>
    </source>
</evidence>
<comment type="caution">
    <text evidence="2">The sequence shown here is derived from an EMBL/GenBank/DDBJ whole genome shotgun (WGS) entry which is preliminary data.</text>
</comment>
<evidence type="ECO:0000313" key="3">
    <source>
        <dbReference type="Proteomes" id="UP000322110"/>
    </source>
</evidence>